<gene>
    <name evidence="3" type="ORF">HMPREF0063_11341</name>
</gene>
<evidence type="ECO:0000256" key="1">
    <source>
        <dbReference type="ARBA" id="ARBA00008812"/>
    </source>
</evidence>
<dbReference type="PANTHER" id="PTHR34406">
    <property type="entry name" value="PROTEIN YCEI"/>
    <property type="match status" value="1"/>
</dbReference>
<dbReference type="InterPro" id="IPR036761">
    <property type="entry name" value="TTHA0802/YceI-like_sf"/>
</dbReference>
<dbReference type="HOGENOM" id="CLU_071003_3_0_11"/>
<feature type="domain" description="Lipid/polyisoprenoid-binding YceI-like" evidence="2">
    <location>
        <begin position="12"/>
        <end position="180"/>
    </location>
</feature>
<comment type="caution">
    <text evidence="3">The sequence shown here is derived from an EMBL/GenBank/DDBJ whole genome shotgun (WGS) entry which is preliminary data.</text>
</comment>
<dbReference type="InterPro" id="IPR007372">
    <property type="entry name" value="Lipid/polyisoprenoid-bd_YceI"/>
</dbReference>
<sequence>MSTTATAVTAGTWTIDPTHTEVGFTVRHLMSKVRGTFETVEGTLVTADDVTASTVSVTVDLSSINTGTADRDNHLRSGDFFDVETHPKMVFTTTGVTQKSDTDFVVAGDLTIKDVTKPLELAVEFLGQGGDPWGGTRIGVEATGQISRKEFGIDFNIPVAGADKAMIGDKISISINAQAVLQA</sequence>
<dbReference type="OrthoDB" id="9811006at2"/>
<evidence type="ECO:0000313" key="4">
    <source>
        <dbReference type="Proteomes" id="UP000003111"/>
    </source>
</evidence>
<dbReference type="eggNOG" id="COG2353">
    <property type="taxonomic scope" value="Bacteria"/>
</dbReference>
<organism evidence="3 4">
    <name type="scientific">Aeromicrobium marinum DSM 15272</name>
    <dbReference type="NCBI Taxonomy" id="585531"/>
    <lineage>
        <taxon>Bacteria</taxon>
        <taxon>Bacillati</taxon>
        <taxon>Actinomycetota</taxon>
        <taxon>Actinomycetes</taxon>
        <taxon>Propionibacteriales</taxon>
        <taxon>Nocardioidaceae</taxon>
        <taxon>Aeromicrobium</taxon>
    </lineage>
</organism>
<dbReference type="Pfam" id="PF04264">
    <property type="entry name" value="YceI"/>
    <property type="match status" value="1"/>
</dbReference>
<proteinExistence type="inferred from homology"/>
<dbReference type="Proteomes" id="UP000003111">
    <property type="component" value="Unassembled WGS sequence"/>
</dbReference>
<dbReference type="AlphaFoldDB" id="E2SBD2"/>
<comment type="similarity">
    <text evidence="1">Belongs to the UPF0312 family.</text>
</comment>
<accession>E2SBD2</accession>
<evidence type="ECO:0000259" key="2">
    <source>
        <dbReference type="SMART" id="SM00867"/>
    </source>
</evidence>
<dbReference type="SMART" id="SM00867">
    <property type="entry name" value="YceI"/>
    <property type="match status" value="1"/>
</dbReference>
<name>E2SBD2_9ACTN</name>
<protein>
    <submittedName>
        <fullName evidence="3">YceI-like domain protein</fullName>
    </submittedName>
</protein>
<dbReference type="PANTHER" id="PTHR34406:SF1">
    <property type="entry name" value="PROTEIN YCEI"/>
    <property type="match status" value="1"/>
</dbReference>
<dbReference type="Gene3D" id="2.40.128.110">
    <property type="entry name" value="Lipid/polyisoprenoid-binding, YceI-like"/>
    <property type="match status" value="1"/>
</dbReference>
<keyword evidence="4" id="KW-1185">Reference proteome</keyword>
<dbReference type="EMBL" id="ACLF03000004">
    <property type="protein sequence ID" value="EFQ83678.1"/>
    <property type="molecule type" value="Genomic_DNA"/>
</dbReference>
<dbReference type="STRING" id="585531.HMPREF0063_11341"/>
<reference evidence="3" key="1">
    <citation type="submission" date="2010-08" db="EMBL/GenBank/DDBJ databases">
        <authorList>
            <person name="Muzny D."/>
            <person name="Qin X."/>
            <person name="Buhay C."/>
            <person name="Dugan-Rocha S."/>
            <person name="Ding Y."/>
            <person name="Chen G."/>
            <person name="Hawes A."/>
            <person name="Holder M."/>
            <person name="Jhangiani S."/>
            <person name="Johnson A."/>
            <person name="Khan Z."/>
            <person name="Li Z."/>
            <person name="Liu W."/>
            <person name="Liu X."/>
            <person name="Perez L."/>
            <person name="Shen H."/>
            <person name="Wang Q."/>
            <person name="Watt J."/>
            <person name="Xi L."/>
            <person name="Xin Y."/>
            <person name="Zhou J."/>
            <person name="Deng J."/>
            <person name="Jiang H."/>
            <person name="Liu Y."/>
            <person name="Qu J."/>
            <person name="Song X.-Z."/>
            <person name="Zhang L."/>
            <person name="Villasana D."/>
            <person name="Johnson A."/>
            <person name="Liu J."/>
            <person name="Liyanage D."/>
            <person name="Lorensuhewa L."/>
            <person name="Robinson T."/>
            <person name="Song A."/>
            <person name="Song B.-B."/>
            <person name="Dinh H."/>
            <person name="Thornton R."/>
            <person name="Coyle M."/>
            <person name="Francisco L."/>
            <person name="Jackson L."/>
            <person name="Javaid M."/>
            <person name="Korchina V."/>
            <person name="Kovar C."/>
            <person name="Mata R."/>
            <person name="Mathew T."/>
            <person name="Ngo R."/>
            <person name="Nguyen L."/>
            <person name="Nguyen N."/>
            <person name="Okwuonu G."/>
            <person name="Ongeri F."/>
            <person name="Pham C."/>
            <person name="Simmons D."/>
            <person name="Wilczek-Boney K."/>
            <person name="Hale W."/>
            <person name="Jakkamsetti A."/>
            <person name="Pham P."/>
            <person name="Ruth R."/>
            <person name="San Lucas F."/>
            <person name="Warren J."/>
            <person name="Zhang J."/>
            <person name="Zhao Z."/>
            <person name="Zhou C."/>
            <person name="Zhu D."/>
            <person name="Lee S."/>
            <person name="Bess C."/>
            <person name="Blankenburg K."/>
            <person name="Forbes L."/>
            <person name="Fu Q."/>
            <person name="Gubbala S."/>
            <person name="Hirani K."/>
            <person name="Jayaseelan J.C."/>
            <person name="Lara F."/>
            <person name="Munidasa M."/>
            <person name="Palculict T."/>
            <person name="Patil S."/>
            <person name="Pu L.-L."/>
            <person name="Saada N."/>
            <person name="Tang L."/>
            <person name="Weissenberger G."/>
            <person name="Zhu Y."/>
            <person name="Hemphill L."/>
            <person name="Shang Y."/>
            <person name="Youmans B."/>
            <person name="Ayvaz T."/>
            <person name="Ross M."/>
            <person name="Santibanez J."/>
            <person name="Aqrawi P."/>
            <person name="Gross S."/>
            <person name="Joshi V."/>
            <person name="Fowler G."/>
            <person name="Nazareth L."/>
            <person name="Reid J."/>
            <person name="Worley K."/>
            <person name="Petrosino J."/>
            <person name="Highlander S."/>
            <person name="Gibbs R."/>
        </authorList>
    </citation>
    <scope>NUCLEOTIDE SEQUENCE [LARGE SCALE GENOMIC DNA]</scope>
    <source>
        <strain evidence="3">DSM 15272</strain>
    </source>
</reference>
<dbReference type="SUPFAM" id="SSF101874">
    <property type="entry name" value="YceI-like"/>
    <property type="match status" value="1"/>
</dbReference>
<evidence type="ECO:0000313" key="3">
    <source>
        <dbReference type="EMBL" id="EFQ83678.1"/>
    </source>
</evidence>
<dbReference type="RefSeq" id="WP_007078362.1">
    <property type="nucleotide sequence ID" value="NZ_CM001024.1"/>
</dbReference>